<evidence type="ECO:0000313" key="3">
    <source>
        <dbReference type="EMBL" id="UYM15027.1"/>
    </source>
</evidence>
<feature type="region of interest" description="Disordered" evidence="1">
    <location>
        <begin position="55"/>
        <end position="86"/>
    </location>
</feature>
<proteinExistence type="predicted"/>
<feature type="compositionally biased region" description="Polar residues" evidence="1">
    <location>
        <begin position="25"/>
        <end position="38"/>
    </location>
</feature>
<dbReference type="RefSeq" id="WP_262596846.1">
    <property type="nucleotide sequence ID" value="NZ_CP103300.1"/>
</dbReference>
<accession>A0ABY6GQK8</accession>
<protein>
    <submittedName>
        <fullName evidence="3">Uncharacterized protein</fullName>
    </submittedName>
</protein>
<evidence type="ECO:0000313" key="4">
    <source>
        <dbReference type="Proteomes" id="UP001163255"/>
    </source>
</evidence>
<evidence type="ECO:0000256" key="2">
    <source>
        <dbReference type="SAM" id="SignalP"/>
    </source>
</evidence>
<feature type="chain" id="PRO_5047312519" evidence="2">
    <location>
        <begin position="28"/>
        <end position="86"/>
    </location>
</feature>
<name>A0ABY6GQK8_9GAMM</name>
<keyword evidence="4" id="KW-1185">Reference proteome</keyword>
<dbReference type="Proteomes" id="UP001163255">
    <property type="component" value="Chromosome"/>
</dbReference>
<gene>
    <name evidence="3" type="ORF">NX720_19455</name>
</gene>
<sequence length="86" mass="10053">MKPLALRLLPAALLTTLIAFLSPLASSQDSDFQNPSLEQETEDDYMITDYEEVYDQGQEDMSFDEEENNEFPNDYNDEEEDDNREY</sequence>
<feature type="signal peptide" evidence="2">
    <location>
        <begin position="1"/>
        <end position="27"/>
    </location>
</feature>
<dbReference type="EMBL" id="CP103300">
    <property type="protein sequence ID" value="UYM15027.1"/>
    <property type="molecule type" value="Genomic_DNA"/>
</dbReference>
<feature type="region of interest" description="Disordered" evidence="1">
    <location>
        <begin position="25"/>
        <end position="44"/>
    </location>
</feature>
<reference evidence="3" key="1">
    <citation type="submission" date="2022-10" db="EMBL/GenBank/DDBJ databases">
        <title>Completed Genome Sequence of two octocoral isolated bacterium, Endozoicomonas euniceicola EF212T and Endozoicomonas gorgoniicola PS125T.</title>
        <authorList>
            <person name="Chiou Y.-J."/>
            <person name="Chen Y.-H."/>
        </authorList>
    </citation>
    <scope>NUCLEOTIDE SEQUENCE</scope>
    <source>
        <strain evidence="3">EF212</strain>
    </source>
</reference>
<keyword evidence="2" id="KW-0732">Signal</keyword>
<evidence type="ECO:0000256" key="1">
    <source>
        <dbReference type="SAM" id="MobiDB-lite"/>
    </source>
</evidence>
<organism evidence="3 4">
    <name type="scientific">Endozoicomonas euniceicola</name>
    <dbReference type="NCBI Taxonomy" id="1234143"/>
    <lineage>
        <taxon>Bacteria</taxon>
        <taxon>Pseudomonadati</taxon>
        <taxon>Pseudomonadota</taxon>
        <taxon>Gammaproteobacteria</taxon>
        <taxon>Oceanospirillales</taxon>
        <taxon>Endozoicomonadaceae</taxon>
        <taxon>Endozoicomonas</taxon>
    </lineage>
</organism>